<protein>
    <recommendedName>
        <fullName evidence="3">ChrR Cupin-like domain-containing protein</fullName>
    </recommendedName>
</protein>
<evidence type="ECO:0000313" key="1">
    <source>
        <dbReference type="EMBL" id="MEM5537595.1"/>
    </source>
</evidence>
<gene>
    <name evidence="1" type="ORF">WNY58_14490</name>
</gene>
<organism evidence="1 2">
    <name type="scientific">Neptuniibacter pectenicola</name>
    <dbReference type="NCBI Taxonomy" id="1806669"/>
    <lineage>
        <taxon>Bacteria</taxon>
        <taxon>Pseudomonadati</taxon>
        <taxon>Pseudomonadota</taxon>
        <taxon>Gammaproteobacteria</taxon>
        <taxon>Oceanospirillales</taxon>
        <taxon>Oceanospirillaceae</taxon>
        <taxon>Neptuniibacter</taxon>
    </lineage>
</organism>
<sequence length="142" mass="15774">MSLQSIEDVVEWKQFGDLEHFRYSILYIDDEQQRAEILFKFEANKPIILHRHNSLNKLLVLKGEHHIFNADGSLSEIRATGSYTVAPASDAPHAECGGDGGTLILFSIFDNTSGGTLYDLMDPEQNIVGTLSMSDLVALYNA</sequence>
<evidence type="ECO:0000313" key="2">
    <source>
        <dbReference type="Proteomes" id="UP001449225"/>
    </source>
</evidence>
<proteinExistence type="predicted"/>
<dbReference type="SUPFAM" id="SSF51182">
    <property type="entry name" value="RmlC-like cupins"/>
    <property type="match status" value="1"/>
</dbReference>
<dbReference type="InterPro" id="IPR011051">
    <property type="entry name" value="RmlC_Cupin_sf"/>
</dbReference>
<dbReference type="Gene3D" id="2.60.120.10">
    <property type="entry name" value="Jelly Rolls"/>
    <property type="match status" value="1"/>
</dbReference>
<dbReference type="EMBL" id="JBBMRA010000016">
    <property type="protein sequence ID" value="MEM5537595.1"/>
    <property type="molecule type" value="Genomic_DNA"/>
</dbReference>
<dbReference type="RefSeq" id="WP_067984919.1">
    <property type="nucleotide sequence ID" value="NZ_CAXBCE010000004.1"/>
</dbReference>
<keyword evidence="2" id="KW-1185">Reference proteome</keyword>
<evidence type="ECO:0008006" key="3">
    <source>
        <dbReference type="Google" id="ProtNLM"/>
    </source>
</evidence>
<dbReference type="InterPro" id="IPR014710">
    <property type="entry name" value="RmlC-like_jellyroll"/>
</dbReference>
<name>A0ABU9TV52_9GAMM</name>
<dbReference type="Proteomes" id="UP001449225">
    <property type="component" value="Unassembled WGS sequence"/>
</dbReference>
<comment type="caution">
    <text evidence="1">The sequence shown here is derived from an EMBL/GenBank/DDBJ whole genome shotgun (WGS) entry which is preliminary data.</text>
</comment>
<reference evidence="1 2" key="1">
    <citation type="submission" date="2024-03" db="EMBL/GenBank/DDBJ databases">
        <title>Community enrichment and isolation of bacterial strains for fucoidan degradation.</title>
        <authorList>
            <person name="Sichert A."/>
        </authorList>
    </citation>
    <scope>NUCLEOTIDE SEQUENCE [LARGE SCALE GENOMIC DNA]</scope>
    <source>
        <strain evidence="1 2">AS76</strain>
    </source>
</reference>
<accession>A0ABU9TV52</accession>